<evidence type="ECO:0000313" key="2">
    <source>
        <dbReference type="Proteomes" id="UP001219957"/>
    </source>
</evidence>
<sequence length="190" mass="21754">MTDEQDLVHFLKQDAELIKLLHAVANLDLPDCWICAGYIRSKVWDHLHGYETSTKTDDVDVIYFDPNQPEEAVEKQLEERLFRLIPDVPWSVKNQARMHHVNNLPPYASSVDALAHFPETVTAIGVRLQSDGSLILAAPHGIHDLINMHVIPTPLFDSNSSKHPIYLERLQQKNWSAKWPNITIHTSFSY</sequence>
<reference evidence="1 2" key="1">
    <citation type="submission" date="2022-10" db="EMBL/GenBank/DDBJ databases">
        <title>Complete genome sequence of Exiguobacterium profundum TSS-3 isolated from an extremely saline-alkaline spring located in Ixtapa, Chiapas-Mexico.</title>
        <authorList>
            <person name="Rincon-Rosales R."/>
            <person name="Rogel M.A."/>
            <person name="Rincon-Molina C.I."/>
            <person name="Guerrero G."/>
            <person name="Manzano-Gomez L.A."/>
            <person name="Lopez-Lopez A."/>
            <person name="Rincon Molina F.A."/>
            <person name="Martinez-Romero E."/>
        </authorList>
    </citation>
    <scope>NUCLEOTIDE SEQUENCE [LARGE SCALE GENOMIC DNA]</scope>
    <source>
        <strain evidence="1 2">TSS-3</strain>
    </source>
</reference>
<protein>
    <submittedName>
        <fullName evidence="1">Nucleotidyltransferase family protein</fullName>
    </submittedName>
</protein>
<dbReference type="RefSeq" id="WP_214757523.1">
    <property type="nucleotide sequence ID" value="NZ_CP109617.1"/>
</dbReference>
<dbReference type="InterPro" id="IPR009267">
    <property type="entry name" value="NTP_transf_6"/>
</dbReference>
<accession>A0ABY8B268</accession>
<dbReference type="Proteomes" id="UP001219957">
    <property type="component" value="Chromosome"/>
</dbReference>
<evidence type="ECO:0000313" key="1">
    <source>
        <dbReference type="EMBL" id="WED56216.1"/>
    </source>
</evidence>
<proteinExistence type="predicted"/>
<dbReference type="Pfam" id="PF06042">
    <property type="entry name" value="NTP_transf_6"/>
    <property type="match status" value="1"/>
</dbReference>
<name>A0ABY8B268_9BACL</name>
<organism evidence="1 2">
    <name type="scientific">Exiguobacterium profundum</name>
    <dbReference type="NCBI Taxonomy" id="307643"/>
    <lineage>
        <taxon>Bacteria</taxon>
        <taxon>Bacillati</taxon>
        <taxon>Bacillota</taxon>
        <taxon>Bacilli</taxon>
        <taxon>Bacillales</taxon>
        <taxon>Bacillales Family XII. Incertae Sedis</taxon>
        <taxon>Exiguobacterium</taxon>
    </lineage>
</organism>
<keyword evidence="2" id="KW-1185">Reference proteome</keyword>
<dbReference type="PANTHER" id="PTHR39166">
    <property type="entry name" value="BLL1166 PROTEIN"/>
    <property type="match status" value="1"/>
</dbReference>
<gene>
    <name evidence="1" type="ORF">OE059_04985</name>
</gene>
<dbReference type="PANTHER" id="PTHR39166:SF1">
    <property type="entry name" value="BLL1166 PROTEIN"/>
    <property type="match status" value="1"/>
</dbReference>
<dbReference type="EMBL" id="CP109617">
    <property type="protein sequence ID" value="WED56216.1"/>
    <property type="molecule type" value="Genomic_DNA"/>
</dbReference>